<feature type="transmembrane region" description="Helical" evidence="6">
    <location>
        <begin position="114"/>
        <end position="132"/>
    </location>
</feature>
<reference evidence="7 8" key="1">
    <citation type="submission" date="2014-07" db="EMBL/GenBank/DDBJ databases">
        <title>Draft Genome Sequence of Gephyronic Acid Producer, Cystobacter violaceus Strain Cb vi76.</title>
        <authorList>
            <person name="Stevens D.C."/>
            <person name="Young J."/>
            <person name="Carmichael R."/>
            <person name="Tan J."/>
            <person name="Taylor R.E."/>
        </authorList>
    </citation>
    <scope>NUCLEOTIDE SEQUENCE [LARGE SCALE GENOMIC DNA]</scope>
    <source>
        <strain evidence="7 8">Cb vi76</strain>
    </source>
</reference>
<dbReference type="GO" id="GO:0016020">
    <property type="term" value="C:membrane"/>
    <property type="evidence" value="ECO:0007669"/>
    <property type="project" value="UniProtKB-SubCell"/>
</dbReference>
<feature type="transmembrane region" description="Helical" evidence="6">
    <location>
        <begin position="309"/>
        <end position="327"/>
    </location>
</feature>
<evidence type="ECO:0000256" key="2">
    <source>
        <dbReference type="ARBA" id="ARBA00009012"/>
    </source>
</evidence>
<dbReference type="Pfam" id="PF01940">
    <property type="entry name" value="DUF92"/>
    <property type="match status" value="1"/>
</dbReference>
<evidence type="ECO:0008006" key="9">
    <source>
        <dbReference type="Google" id="ProtNLM"/>
    </source>
</evidence>
<dbReference type="AlphaFoldDB" id="A0A084SPX2"/>
<gene>
    <name evidence="7" type="ORF">Q664_27810</name>
</gene>
<evidence type="ECO:0000313" key="8">
    <source>
        <dbReference type="Proteomes" id="UP000028547"/>
    </source>
</evidence>
<evidence type="ECO:0000256" key="3">
    <source>
        <dbReference type="ARBA" id="ARBA00022692"/>
    </source>
</evidence>
<feature type="transmembrane region" description="Helical" evidence="6">
    <location>
        <begin position="375"/>
        <end position="398"/>
    </location>
</feature>
<feature type="transmembrane region" description="Helical" evidence="6">
    <location>
        <begin position="261"/>
        <end position="283"/>
    </location>
</feature>
<keyword evidence="3 6" id="KW-0812">Transmembrane</keyword>
<comment type="similarity">
    <text evidence="2">Belongs to the TMEM19 family.</text>
</comment>
<feature type="transmembrane region" description="Helical" evidence="6">
    <location>
        <begin position="6"/>
        <end position="27"/>
    </location>
</feature>
<dbReference type="InterPro" id="IPR002794">
    <property type="entry name" value="DUF92_TMEM19"/>
</dbReference>
<accession>A0A084SPX2</accession>
<feature type="transmembrane region" description="Helical" evidence="6">
    <location>
        <begin position="213"/>
        <end position="241"/>
    </location>
</feature>
<comment type="caution">
    <text evidence="7">The sequence shown here is derived from an EMBL/GenBank/DDBJ whole genome shotgun (WGS) entry which is preliminary data.</text>
</comment>
<dbReference type="PANTHER" id="PTHR13353">
    <property type="entry name" value="TRANSMEMBRANE PROTEIN 19"/>
    <property type="match status" value="1"/>
</dbReference>
<feature type="transmembrane region" description="Helical" evidence="6">
    <location>
        <begin position="404"/>
        <end position="422"/>
    </location>
</feature>
<dbReference type="PANTHER" id="PTHR13353:SF5">
    <property type="entry name" value="TRANSMEMBRANE PROTEIN 19"/>
    <property type="match status" value="1"/>
</dbReference>
<organism evidence="7 8">
    <name type="scientific">Archangium violaceum Cb vi76</name>
    <dbReference type="NCBI Taxonomy" id="1406225"/>
    <lineage>
        <taxon>Bacteria</taxon>
        <taxon>Pseudomonadati</taxon>
        <taxon>Myxococcota</taxon>
        <taxon>Myxococcia</taxon>
        <taxon>Myxococcales</taxon>
        <taxon>Cystobacterineae</taxon>
        <taxon>Archangiaceae</taxon>
        <taxon>Archangium</taxon>
    </lineage>
</organism>
<sequence length="479" mass="49366">MMSQDIQALFWSYGYVGVCVAAGELALRLGLSRELARKIIHVGVGFWIFGTLGLFESREFAVVPSATAAVANLYIHRKRLLKSVEAEPDNLGTFWFPVAYSVLVWLAWDRPAVAAGGVMAMAVGDAVASLVGRRFGRHRYETFHGEHKSLEGSLALCASTFVAVLAVLTWMPGVAPDMPRVPLALLCAVVATCAEALGTKGRDNLWVPLSAGAVLYLVPSTHAWGLGVGACIALAIGVLSWARGSLSPSGVLGALLVGTPVFGLAGAVGAAALLGFFISSSLLSKAFRARKAGVEEEYAKTGTRDLGQALANGGVAAVAAVLLGVTGDARYSLAMLGALVAANADTWATELGVLSRSPPRLVTTLRQVPPGTSGAVSGAGLLASTAGAAFVGGVAVLAGAPVALVPWLVLAGVAGSLVDSLLGATVQDVRWCDACGRETERRVHRCGRPARPLRGFSWLGNDTVNVVATAAGALVAFWA</sequence>
<feature type="transmembrane region" description="Helical" evidence="6">
    <location>
        <begin position="153"/>
        <end position="171"/>
    </location>
</feature>
<dbReference type="Proteomes" id="UP000028547">
    <property type="component" value="Unassembled WGS sequence"/>
</dbReference>
<dbReference type="EMBL" id="JPMI01000203">
    <property type="protein sequence ID" value="KFA90507.1"/>
    <property type="molecule type" value="Genomic_DNA"/>
</dbReference>
<evidence type="ECO:0000256" key="4">
    <source>
        <dbReference type="ARBA" id="ARBA00022989"/>
    </source>
</evidence>
<comment type="subcellular location">
    <subcellularLocation>
        <location evidence="1">Membrane</location>
        <topology evidence="1">Multi-pass membrane protein</topology>
    </subcellularLocation>
</comment>
<evidence type="ECO:0000256" key="1">
    <source>
        <dbReference type="ARBA" id="ARBA00004141"/>
    </source>
</evidence>
<evidence type="ECO:0000256" key="6">
    <source>
        <dbReference type="SAM" id="Phobius"/>
    </source>
</evidence>
<evidence type="ECO:0000313" key="7">
    <source>
        <dbReference type="EMBL" id="KFA90507.1"/>
    </source>
</evidence>
<evidence type="ECO:0000256" key="5">
    <source>
        <dbReference type="ARBA" id="ARBA00023136"/>
    </source>
</evidence>
<keyword evidence="5 6" id="KW-0472">Membrane</keyword>
<name>A0A084SPX2_9BACT</name>
<feature type="transmembrane region" description="Helical" evidence="6">
    <location>
        <begin position="39"/>
        <end position="55"/>
    </location>
</feature>
<keyword evidence="4 6" id="KW-1133">Transmembrane helix</keyword>
<proteinExistence type="inferred from homology"/>
<protein>
    <recommendedName>
        <fullName evidence="9">Phosphatidate cytidylyltransferase</fullName>
    </recommendedName>
</protein>